<comment type="caution">
    <text evidence="1">The sequence shown here is derived from an EMBL/GenBank/DDBJ whole genome shotgun (WGS) entry which is preliminary data.</text>
</comment>
<reference evidence="1 2" key="1">
    <citation type="submission" date="2019-03" db="EMBL/GenBank/DDBJ databases">
        <title>Genomic Encyclopedia of Type Strains, Phase IV (KMG-IV): sequencing the most valuable type-strain genomes for metagenomic binning, comparative biology and taxonomic classification.</title>
        <authorList>
            <person name="Goeker M."/>
        </authorList>
    </citation>
    <scope>NUCLEOTIDE SEQUENCE [LARGE SCALE GENOMIC DNA]</scope>
    <source>
        <strain evidence="1 2">DSM 24176</strain>
    </source>
</reference>
<dbReference type="Pfam" id="PF11007">
    <property type="entry name" value="CotJA"/>
    <property type="match status" value="1"/>
</dbReference>
<name>A0A4R1N0P9_9FIRM</name>
<evidence type="ECO:0000313" key="2">
    <source>
        <dbReference type="Proteomes" id="UP000294545"/>
    </source>
</evidence>
<sequence>MKMYPGKSYEESCGKPIPDLPLAKAFVKYQPYIGLVPLSEGFKRGSMFPNLYQPYEPKKYIKC</sequence>
<dbReference type="OrthoDB" id="9800571at2"/>
<dbReference type="InterPro" id="IPR020256">
    <property type="entry name" value="Spore_coat_CotJA"/>
</dbReference>
<keyword evidence="2" id="KW-1185">Reference proteome</keyword>
<dbReference type="RefSeq" id="WP_132281103.1">
    <property type="nucleotide sequence ID" value="NZ_SMGQ01000011.1"/>
</dbReference>
<accession>A0A4R1N0P9</accession>
<protein>
    <submittedName>
        <fullName evidence="1">Spore coat associated protein JA (CotJA)</fullName>
    </submittedName>
</protein>
<gene>
    <name evidence="1" type="ORF">EDC19_0894</name>
</gene>
<evidence type="ECO:0000313" key="1">
    <source>
        <dbReference type="EMBL" id="TCK98472.1"/>
    </source>
</evidence>
<dbReference type="AlphaFoldDB" id="A0A4R1N0P9"/>
<dbReference type="Proteomes" id="UP000294545">
    <property type="component" value="Unassembled WGS sequence"/>
</dbReference>
<proteinExistence type="predicted"/>
<organism evidence="1 2">
    <name type="scientific">Natranaerovirga hydrolytica</name>
    <dbReference type="NCBI Taxonomy" id="680378"/>
    <lineage>
        <taxon>Bacteria</taxon>
        <taxon>Bacillati</taxon>
        <taxon>Bacillota</taxon>
        <taxon>Clostridia</taxon>
        <taxon>Lachnospirales</taxon>
        <taxon>Natranaerovirgaceae</taxon>
        <taxon>Natranaerovirga</taxon>
    </lineage>
</organism>
<dbReference type="EMBL" id="SMGQ01000011">
    <property type="protein sequence ID" value="TCK98472.1"/>
    <property type="molecule type" value="Genomic_DNA"/>
</dbReference>